<keyword evidence="5" id="KW-0653">Protein transport</keyword>
<dbReference type="InParanoid" id="A0A2T3A328"/>
<evidence type="ECO:0000313" key="11">
    <source>
        <dbReference type="Proteomes" id="UP000241462"/>
    </source>
</evidence>
<evidence type="ECO:0000256" key="5">
    <source>
        <dbReference type="ARBA" id="ARBA00022927"/>
    </source>
</evidence>
<evidence type="ECO:0000256" key="8">
    <source>
        <dbReference type="ARBA" id="ARBA00032565"/>
    </source>
</evidence>
<dbReference type="FunCoup" id="A0A2T3A328">
    <property type="interactions" value="430"/>
</dbReference>
<dbReference type="OrthoDB" id="273771at2759"/>
<dbReference type="GO" id="GO:0005782">
    <property type="term" value="C:peroxisomal matrix"/>
    <property type="evidence" value="ECO:0007669"/>
    <property type="project" value="UniProtKB-SubCell"/>
</dbReference>
<dbReference type="Gene3D" id="2.130.10.10">
    <property type="entry name" value="YVTN repeat-like/Quinoprotein amine dehydrogenase"/>
    <property type="match status" value="1"/>
</dbReference>
<evidence type="ECO:0000256" key="6">
    <source>
        <dbReference type="ARBA" id="ARBA00023140"/>
    </source>
</evidence>
<dbReference type="GO" id="GO:0005829">
    <property type="term" value="C:cytosol"/>
    <property type="evidence" value="ECO:0007669"/>
    <property type="project" value="UniProtKB-SubCell"/>
</dbReference>
<keyword evidence="3" id="KW-0813">Transport</keyword>
<dbReference type="InterPro" id="IPR001680">
    <property type="entry name" value="WD40_rpt"/>
</dbReference>
<keyword evidence="11" id="KW-1185">Reference proteome</keyword>
<comment type="subcellular location">
    <subcellularLocation>
        <location evidence="2">Cytoplasm</location>
        <location evidence="2">Cytosol</location>
    </subcellularLocation>
    <subcellularLocation>
        <location evidence="1">Peroxisome matrix</location>
    </subcellularLocation>
</comment>
<evidence type="ECO:0000256" key="4">
    <source>
        <dbReference type="ARBA" id="ARBA00022490"/>
    </source>
</evidence>
<dbReference type="InterPro" id="IPR015943">
    <property type="entry name" value="WD40/YVTN_repeat-like_dom_sf"/>
</dbReference>
<keyword evidence="9" id="KW-0853">WD repeat</keyword>
<evidence type="ECO:0000256" key="3">
    <source>
        <dbReference type="ARBA" id="ARBA00022448"/>
    </source>
</evidence>
<gene>
    <name evidence="10" type="ORF">BD289DRAFT_30648</name>
</gene>
<dbReference type="Proteomes" id="UP000241462">
    <property type="component" value="Unassembled WGS sequence"/>
</dbReference>
<dbReference type="STRING" id="2025994.A0A2T3A328"/>
<feature type="repeat" description="WD" evidence="9">
    <location>
        <begin position="270"/>
        <end position="302"/>
    </location>
</feature>
<evidence type="ECO:0000256" key="9">
    <source>
        <dbReference type="PROSITE-ProRule" id="PRU00221"/>
    </source>
</evidence>
<name>A0A2T3A328_9PEZI</name>
<protein>
    <recommendedName>
        <fullName evidence="8">Peroxin-7</fullName>
    </recommendedName>
</protein>
<keyword evidence="6" id="KW-0576">Peroxisome</keyword>
<dbReference type="PROSITE" id="PS50294">
    <property type="entry name" value="WD_REPEATS_REGION"/>
    <property type="match status" value="1"/>
</dbReference>
<dbReference type="InterPro" id="IPR044536">
    <property type="entry name" value="PEX7"/>
</dbReference>
<dbReference type="AlphaFoldDB" id="A0A2T3A328"/>
<evidence type="ECO:0000313" key="10">
    <source>
        <dbReference type="EMBL" id="PSR81898.1"/>
    </source>
</evidence>
<dbReference type="InterPro" id="IPR036322">
    <property type="entry name" value="WD40_repeat_dom_sf"/>
</dbReference>
<evidence type="ECO:0000256" key="2">
    <source>
        <dbReference type="ARBA" id="ARBA00004514"/>
    </source>
</evidence>
<keyword evidence="4" id="KW-0963">Cytoplasm</keyword>
<reference evidence="10 11" key="1">
    <citation type="journal article" date="2018" name="Mycol. Prog.">
        <title>Coniella lustricola, a new species from submerged detritus.</title>
        <authorList>
            <person name="Raudabaugh D.B."/>
            <person name="Iturriaga T."/>
            <person name="Carver A."/>
            <person name="Mondo S."/>
            <person name="Pangilinan J."/>
            <person name="Lipzen A."/>
            <person name="He G."/>
            <person name="Amirebrahimi M."/>
            <person name="Grigoriev I.V."/>
            <person name="Miller A.N."/>
        </authorList>
    </citation>
    <scope>NUCLEOTIDE SEQUENCE [LARGE SCALE GENOMIC DNA]</scope>
    <source>
        <strain evidence="10 11">B22-T-1</strain>
    </source>
</reference>
<evidence type="ECO:0000256" key="7">
    <source>
        <dbReference type="ARBA" id="ARBA00024017"/>
    </source>
</evidence>
<organism evidence="10 11">
    <name type="scientific">Coniella lustricola</name>
    <dbReference type="NCBI Taxonomy" id="2025994"/>
    <lineage>
        <taxon>Eukaryota</taxon>
        <taxon>Fungi</taxon>
        <taxon>Dikarya</taxon>
        <taxon>Ascomycota</taxon>
        <taxon>Pezizomycotina</taxon>
        <taxon>Sordariomycetes</taxon>
        <taxon>Sordariomycetidae</taxon>
        <taxon>Diaporthales</taxon>
        <taxon>Schizoparmaceae</taxon>
        <taxon>Coniella</taxon>
    </lineage>
</organism>
<feature type="repeat" description="WD" evidence="9">
    <location>
        <begin position="103"/>
        <end position="145"/>
    </location>
</feature>
<dbReference type="GO" id="GO:0016558">
    <property type="term" value="P:protein import into peroxisome matrix"/>
    <property type="evidence" value="ECO:0007669"/>
    <property type="project" value="InterPro"/>
</dbReference>
<dbReference type="PANTHER" id="PTHR46027:SF1">
    <property type="entry name" value="PEROXISOMAL TARGETING SIGNAL 2 RECEPTOR"/>
    <property type="match status" value="1"/>
</dbReference>
<proteinExistence type="inferred from homology"/>
<comment type="similarity">
    <text evidence="7">Belongs to the WD repeat peroxin-7 family.</text>
</comment>
<dbReference type="GO" id="GO:0005053">
    <property type="term" value="F:peroxisome matrix targeting signal-2 binding"/>
    <property type="evidence" value="ECO:0007669"/>
    <property type="project" value="InterPro"/>
</dbReference>
<accession>A0A2T3A328</accession>
<dbReference type="Pfam" id="PF00400">
    <property type="entry name" value="WD40"/>
    <property type="match status" value="2"/>
</dbReference>
<dbReference type="SMART" id="SM00320">
    <property type="entry name" value="WD40"/>
    <property type="match status" value="6"/>
</dbReference>
<evidence type="ECO:0000256" key="1">
    <source>
        <dbReference type="ARBA" id="ARBA00004253"/>
    </source>
</evidence>
<dbReference type="EMBL" id="KZ678491">
    <property type="protein sequence ID" value="PSR81898.1"/>
    <property type="molecule type" value="Genomic_DNA"/>
</dbReference>
<dbReference type="SUPFAM" id="SSF50978">
    <property type="entry name" value="WD40 repeat-like"/>
    <property type="match status" value="1"/>
</dbReference>
<sequence>MAAPMLEFRTRGYNPYAVKYSPYYDNRVAVASAANFGIVGNGRLFALGLTAAGIQVEKDFATNDALYDLAWSELNENQLLAACGDGSIKLFDMGVDTYPVMNYHEHKRETFSVFWNQTSKDTFASSSWDGTVKIWSPTRQDSLKTLPIGSCTYSTAFSPHNPSVLSAVSSDSRLRIFDLRTPVSAKYHLVADIPVHQTPPARNRVATSLDPAAAASSAPMLPLPPGQPSEILTHDWNKYSDTGVIATAGVDRVIRTFDLRMPLNGPLALMAGHDYAVRRLAWSPHASDVLVSASYDMTVRVWTDGSTMAGMMGGGGGGGLMADGANAPVRPGRQLGLMNRHTEFATGVDWCLFGAGGWVASTGWDERVLLWDANSLLGR</sequence>
<dbReference type="PANTHER" id="PTHR46027">
    <property type="entry name" value="PEROXISOMAL TARGETING SIGNAL 2 RECEPTOR"/>
    <property type="match status" value="1"/>
</dbReference>
<keyword evidence="10" id="KW-0675">Receptor</keyword>
<dbReference type="PROSITE" id="PS50082">
    <property type="entry name" value="WD_REPEATS_2"/>
    <property type="match status" value="2"/>
</dbReference>